<dbReference type="Proteomes" id="UP000887565">
    <property type="component" value="Unplaced"/>
</dbReference>
<accession>A0A915JS22</accession>
<name>A0A915JS22_ROMCU</name>
<sequence length="129" mass="13598">MAKLPPSVDVLAPPEQTATADFMATATQINDFLKLMLDDISTLAPIRMEESTPVQPMVMDTKTNTATMDQMLTDIPEETTADQSMAMDVASEEPATVAAPPAPAMDPCIYLATLALLPGPSMITTVAAA</sequence>
<evidence type="ECO:0000313" key="2">
    <source>
        <dbReference type="WBParaSite" id="nRc.2.0.1.t28662-RA"/>
    </source>
</evidence>
<reference evidence="2" key="1">
    <citation type="submission" date="2022-11" db="UniProtKB">
        <authorList>
            <consortium name="WormBaseParasite"/>
        </authorList>
    </citation>
    <scope>IDENTIFICATION</scope>
</reference>
<dbReference type="AlphaFoldDB" id="A0A915JS22"/>
<proteinExistence type="predicted"/>
<dbReference type="WBParaSite" id="nRc.2.0.1.t28662-RA">
    <property type="protein sequence ID" value="nRc.2.0.1.t28662-RA"/>
    <property type="gene ID" value="nRc.2.0.1.g28662"/>
</dbReference>
<protein>
    <submittedName>
        <fullName evidence="2">Uncharacterized protein</fullName>
    </submittedName>
</protein>
<keyword evidence="1" id="KW-1185">Reference proteome</keyword>
<evidence type="ECO:0000313" key="1">
    <source>
        <dbReference type="Proteomes" id="UP000887565"/>
    </source>
</evidence>
<organism evidence="1 2">
    <name type="scientific">Romanomermis culicivorax</name>
    <name type="common">Nematode worm</name>
    <dbReference type="NCBI Taxonomy" id="13658"/>
    <lineage>
        <taxon>Eukaryota</taxon>
        <taxon>Metazoa</taxon>
        <taxon>Ecdysozoa</taxon>
        <taxon>Nematoda</taxon>
        <taxon>Enoplea</taxon>
        <taxon>Dorylaimia</taxon>
        <taxon>Mermithida</taxon>
        <taxon>Mermithoidea</taxon>
        <taxon>Mermithidae</taxon>
        <taxon>Romanomermis</taxon>
    </lineage>
</organism>